<dbReference type="Proteomes" id="UP000266723">
    <property type="component" value="Unassembled WGS sequence"/>
</dbReference>
<evidence type="ECO:0000313" key="2">
    <source>
        <dbReference type="Proteomes" id="UP000266723"/>
    </source>
</evidence>
<evidence type="ECO:0000313" key="1">
    <source>
        <dbReference type="EMBL" id="KAF3597215.1"/>
    </source>
</evidence>
<gene>
    <name evidence="1" type="ORF">DY000_02025232</name>
</gene>
<proteinExistence type="predicted"/>
<organism evidence="1 2">
    <name type="scientific">Brassica cretica</name>
    <name type="common">Mustard</name>
    <dbReference type="NCBI Taxonomy" id="69181"/>
    <lineage>
        <taxon>Eukaryota</taxon>
        <taxon>Viridiplantae</taxon>
        <taxon>Streptophyta</taxon>
        <taxon>Embryophyta</taxon>
        <taxon>Tracheophyta</taxon>
        <taxon>Spermatophyta</taxon>
        <taxon>Magnoliopsida</taxon>
        <taxon>eudicotyledons</taxon>
        <taxon>Gunneridae</taxon>
        <taxon>Pentapetalae</taxon>
        <taxon>rosids</taxon>
        <taxon>malvids</taxon>
        <taxon>Brassicales</taxon>
        <taxon>Brassicaceae</taxon>
        <taxon>Brassiceae</taxon>
        <taxon>Brassica</taxon>
    </lineage>
</organism>
<dbReference type="EMBL" id="QGKV02000299">
    <property type="protein sequence ID" value="KAF3597215.1"/>
    <property type="molecule type" value="Genomic_DNA"/>
</dbReference>
<reference evidence="1 2" key="1">
    <citation type="journal article" date="2020" name="BMC Genomics">
        <title>Intraspecific diversification of the crop wild relative Brassica cretica Lam. using demographic model selection.</title>
        <authorList>
            <person name="Kioukis A."/>
            <person name="Michalopoulou V.A."/>
            <person name="Briers L."/>
            <person name="Pirintsos S."/>
            <person name="Studholme D.J."/>
            <person name="Pavlidis P."/>
            <person name="Sarris P.F."/>
        </authorList>
    </citation>
    <scope>NUCLEOTIDE SEQUENCE [LARGE SCALE GENOMIC DNA]</scope>
    <source>
        <strain evidence="2">cv. PFS-1207/04</strain>
    </source>
</reference>
<protein>
    <submittedName>
        <fullName evidence="1">Uncharacterized protein</fullName>
    </submittedName>
</protein>
<sequence>MEIGASIDTQPEPSFDCRFEATIDRALEAPIDSDLGNEIVDFPEGYIDSWENDYYKPSFIHFYPFKKEDPCRTARRMPGIHLIPTPSPEEFKYTRDEVMEIVGVKTGHGGINA</sequence>
<keyword evidence="2" id="KW-1185">Reference proteome</keyword>
<name>A0ABQ7EKI5_BRACR</name>
<accession>A0ABQ7EKI5</accession>
<comment type="caution">
    <text evidence="1">The sequence shown here is derived from an EMBL/GenBank/DDBJ whole genome shotgun (WGS) entry which is preliminary data.</text>
</comment>